<organism evidence="2 4">
    <name type="scientific">Hexamita inflata</name>
    <dbReference type="NCBI Taxonomy" id="28002"/>
    <lineage>
        <taxon>Eukaryota</taxon>
        <taxon>Metamonada</taxon>
        <taxon>Diplomonadida</taxon>
        <taxon>Hexamitidae</taxon>
        <taxon>Hexamitinae</taxon>
        <taxon>Hexamita</taxon>
    </lineage>
</organism>
<feature type="compositionally biased region" description="Polar residues" evidence="1">
    <location>
        <begin position="120"/>
        <end position="133"/>
    </location>
</feature>
<dbReference type="EMBL" id="CAXDID020000001">
    <property type="protein sequence ID" value="CAL5970433.1"/>
    <property type="molecule type" value="Genomic_DNA"/>
</dbReference>
<feature type="region of interest" description="Disordered" evidence="1">
    <location>
        <begin position="120"/>
        <end position="144"/>
    </location>
</feature>
<evidence type="ECO:0000313" key="4">
    <source>
        <dbReference type="Proteomes" id="UP001642409"/>
    </source>
</evidence>
<sequence length="175" mass="20570">MVSIFRKFVRITHAVEDTCFPNSYLKQRIHLRLKGFALDLIEFKNIFFYLENGDVYLAGKLISFQSLRIQFQQENWEDLTTILSTPHHFNTHYPQIEQYQCQTHPTKHQTEQTISEYQQQEQNKNVETNTSTNKESKLTESSRTIQQNNIAQTRNDATNHNAVPAQARVQININL</sequence>
<gene>
    <name evidence="2" type="ORF">HINF_LOCUS368</name>
    <name evidence="3" type="ORF">HINF_LOCUS373</name>
</gene>
<comment type="caution">
    <text evidence="2">The sequence shown here is derived from an EMBL/GenBank/DDBJ whole genome shotgun (WGS) entry which is preliminary data.</text>
</comment>
<evidence type="ECO:0000256" key="1">
    <source>
        <dbReference type="SAM" id="MobiDB-lite"/>
    </source>
</evidence>
<evidence type="ECO:0000313" key="3">
    <source>
        <dbReference type="EMBL" id="CAL5970433.1"/>
    </source>
</evidence>
<dbReference type="EMBL" id="CAXDID020000001">
    <property type="protein sequence ID" value="CAL5970428.1"/>
    <property type="molecule type" value="Genomic_DNA"/>
</dbReference>
<accession>A0ABP1GEZ1</accession>
<evidence type="ECO:0000313" key="2">
    <source>
        <dbReference type="EMBL" id="CAL5970428.1"/>
    </source>
</evidence>
<proteinExistence type="predicted"/>
<protein>
    <submittedName>
        <fullName evidence="2">Hypothetical_protein</fullName>
    </submittedName>
</protein>
<reference evidence="2 4" key="1">
    <citation type="submission" date="2024-07" db="EMBL/GenBank/DDBJ databases">
        <authorList>
            <person name="Akdeniz Z."/>
        </authorList>
    </citation>
    <scope>NUCLEOTIDE SEQUENCE [LARGE SCALE GENOMIC DNA]</scope>
</reference>
<dbReference type="Proteomes" id="UP001642409">
    <property type="component" value="Unassembled WGS sequence"/>
</dbReference>
<keyword evidence="4" id="KW-1185">Reference proteome</keyword>
<name>A0ABP1GEZ1_9EUKA</name>